<proteinExistence type="predicted"/>
<dbReference type="Proteomes" id="UP000800094">
    <property type="component" value="Unassembled WGS sequence"/>
</dbReference>
<keyword evidence="4" id="KW-1185">Reference proteome</keyword>
<feature type="region of interest" description="Disordered" evidence="1">
    <location>
        <begin position="424"/>
        <end position="445"/>
    </location>
</feature>
<dbReference type="RefSeq" id="XP_033690743.1">
    <property type="nucleotide sequence ID" value="XM_033827450.1"/>
</dbReference>
<dbReference type="GO" id="GO:0006270">
    <property type="term" value="P:DNA replication initiation"/>
    <property type="evidence" value="ECO:0007669"/>
    <property type="project" value="InterPro"/>
</dbReference>
<dbReference type="Gene3D" id="1.20.58.2130">
    <property type="match status" value="1"/>
</dbReference>
<feature type="region of interest" description="Disordered" evidence="1">
    <location>
        <begin position="527"/>
        <end position="592"/>
    </location>
</feature>
<dbReference type="PANTHER" id="PTHR28067">
    <property type="entry name" value="DNA REPLICATION REGULATOR SLD3"/>
    <property type="match status" value="1"/>
</dbReference>
<dbReference type="GeneID" id="54580780"/>
<protein>
    <recommendedName>
        <fullName evidence="2">DNA replication regulator Sld3 C-terminal domain-containing protein</fullName>
    </recommendedName>
</protein>
<organism evidence="3 4">
    <name type="scientific">Trematosphaeria pertusa</name>
    <dbReference type="NCBI Taxonomy" id="390896"/>
    <lineage>
        <taxon>Eukaryota</taxon>
        <taxon>Fungi</taxon>
        <taxon>Dikarya</taxon>
        <taxon>Ascomycota</taxon>
        <taxon>Pezizomycotina</taxon>
        <taxon>Dothideomycetes</taxon>
        <taxon>Pleosporomycetidae</taxon>
        <taxon>Pleosporales</taxon>
        <taxon>Massarineae</taxon>
        <taxon>Trematosphaeriaceae</taxon>
        <taxon>Trematosphaeria</taxon>
    </lineage>
</organism>
<name>A0A6A6IZ58_9PLEO</name>
<evidence type="ECO:0000313" key="3">
    <source>
        <dbReference type="EMBL" id="KAF2255739.1"/>
    </source>
</evidence>
<feature type="domain" description="DNA replication regulator Sld3 C-terminal" evidence="2">
    <location>
        <begin position="249"/>
        <end position="809"/>
    </location>
</feature>
<sequence>MLQAVCKDPTEILGLSTKRDTQQKSQLPSKRKRDTICGLGTFTKPFTIKPYPESPYGKPTSLKPVRVIGRSQLPLTFLDTSADDGLVAKRLFSAYIDILEQYDISHNKENESPRVLIARSETKRALYVVELVQSRVYSLCKLAGWLKEKDVGELWDPESLRCYPMLPMSEHGGSLRGEWWRHTTVIAELDKVPVKRPRLSMVRPKPKPQLMIPQPIPQVVHDGEPTQEQPGPSIQHLVPEAMEIPSPQEQFDALVQHYLDAIYISKTSLAYLAKGPIARIRNTFTSPDEGAPPTYELVTFLRSMLLSHKAQEKKYQDKLPEMIKAIPPGCFSDEELGEGTTKQKKPKKKVKLGREGVYSFEQEIVKRWWMSEMPNAETHGEETIDQRIKRRVGDLRVREALAQMILMLEIIALEVLSTCKGPSEEEHNAVEESQTQGASQAKPKKRKKKLEDVKLLLDLLLDKLCIWQSVEQEGVLDFDAKVPKQDSGAGASGQRSGNDRLQGFCVEVVIPFYMSRLPEQARMINKKLGGPAHASPPKRKAMRPPATSRKSSDPKEPDTKKPRRALGRVATDTTGQTSQRRATPSLSRSATDSALIDGIKREGSEVPLSAIPFQRSPSAAARQAMSQFKHLKGREIDLVAPSAAAAAKMKQKKRVEEDLKEAITALKKPNRGLAAGSYADDIERRGLGLSNRSRKPANPVRKIVKDVQVSATPRVAKRTKDLVEQTPVHHRNPFFRPRETNAPPSSDFCIPSSAARPSSSTVPATVQRSVTARKIGGIGVAETPCRALSNKTFLTSGADRKAVFATPSKVREFSPDSPAQVLHDTPTKAVASSPPDNLPMIPPAVFATPSKGATAVHVTESPLPTFSNPTKDGGEASIYDALGWNDEDELL</sequence>
<feature type="region of interest" description="Disordered" evidence="1">
    <location>
        <begin position="814"/>
        <end position="836"/>
    </location>
</feature>
<evidence type="ECO:0000256" key="1">
    <source>
        <dbReference type="SAM" id="MobiDB-lite"/>
    </source>
</evidence>
<dbReference type="InterPro" id="IPR013948">
    <property type="entry name" value="DNA_replication_reg_Sld3_C"/>
</dbReference>
<feature type="compositionally biased region" description="Basic and acidic residues" evidence="1">
    <location>
        <begin position="550"/>
        <end position="560"/>
    </location>
</feature>
<dbReference type="GO" id="GO:0031261">
    <property type="term" value="C:DNA replication preinitiation complex"/>
    <property type="evidence" value="ECO:0007669"/>
    <property type="project" value="TreeGrafter"/>
</dbReference>
<accession>A0A6A6IZ58</accession>
<feature type="compositionally biased region" description="Polar residues" evidence="1">
    <location>
        <begin position="571"/>
        <end position="592"/>
    </location>
</feature>
<dbReference type="PANTHER" id="PTHR28067:SF1">
    <property type="entry name" value="DNA REPLICATION REGULATOR SLD3"/>
    <property type="match status" value="1"/>
</dbReference>
<dbReference type="OrthoDB" id="5395343at2759"/>
<dbReference type="EMBL" id="ML987189">
    <property type="protein sequence ID" value="KAF2255739.1"/>
    <property type="molecule type" value="Genomic_DNA"/>
</dbReference>
<evidence type="ECO:0000313" key="4">
    <source>
        <dbReference type="Proteomes" id="UP000800094"/>
    </source>
</evidence>
<evidence type="ECO:0000259" key="2">
    <source>
        <dbReference type="Pfam" id="PF08639"/>
    </source>
</evidence>
<dbReference type="Pfam" id="PF08639">
    <property type="entry name" value="Sld3_STD"/>
    <property type="match status" value="1"/>
</dbReference>
<reference evidence="3" key="1">
    <citation type="journal article" date="2020" name="Stud. Mycol.">
        <title>101 Dothideomycetes genomes: a test case for predicting lifestyles and emergence of pathogens.</title>
        <authorList>
            <person name="Haridas S."/>
            <person name="Albert R."/>
            <person name="Binder M."/>
            <person name="Bloem J."/>
            <person name="Labutti K."/>
            <person name="Salamov A."/>
            <person name="Andreopoulos B."/>
            <person name="Baker S."/>
            <person name="Barry K."/>
            <person name="Bills G."/>
            <person name="Bluhm B."/>
            <person name="Cannon C."/>
            <person name="Castanera R."/>
            <person name="Culley D."/>
            <person name="Daum C."/>
            <person name="Ezra D."/>
            <person name="Gonzalez J."/>
            <person name="Henrissat B."/>
            <person name="Kuo A."/>
            <person name="Liang C."/>
            <person name="Lipzen A."/>
            <person name="Lutzoni F."/>
            <person name="Magnuson J."/>
            <person name="Mondo S."/>
            <person name="Nolan M."/>
            <person name="Ohm R."/>
            <person name="Pangilinan J."/>
            <person name="Park H.-J."/>
            <person name="Ramirez L."/>
            <person name="Alfaro M."/>
            <person name="Sun H."/>
            <person name="Tritt A."/>
            <person name="Yoshinaga Y."/>
            <person name="Zwiers L.-H."/>
            <person name="Turgeon B."/>
            <person name="Goodwin S."/>
            <person name="Spatafora J."/>
            <person name="Crous P."/>
            <person name="Grigoriev I."/>
        </authorList>
    </citation>
    <scope>NUCLEOTIDE SEQUENCE</scope>
    <source>
        <strain evidence="3">CBS 122368</strain>
    </source>
</reference>
<dbReference type="InterPro" id="IPR042511">
    <property type="entry name" value="Sld3"/>
</dbReference>
<dbReference type="AlphaFoldDB" id="A0A6A6IZ58"/>
<gene>
    <name evidence="3" type="ORF">BU26DRAFT_512701</name>
</gene>